<sequence length="192" mass="21929">MEPRLRVGYAQQWRRFRVLVVVDDFTRECLALVVDTSIGGHRVARELDALISWRGKPLMIVSDNGTELTSHAILRWQEVNGVEWHYVAPGKPMQNAFVESLNGRFRDECLNECLFRSLPAARLVIEAWRVDYNANRPHTSLGGLTPAEFTLRTTRKSNRTCFRLTVCPISTRLLISGSTVRARVRPPSKPRD</sequence>
<dbReference type="GO" id="GO:0003676">
    <property type="term" value="F:nucleic acid binding"/>
    <property type="evidence" value="ECO:0007669"/>
    <property type="project" value="InterPro"/>
</dbReference>
<accession>A0A1I4DGD1</accession>
<organism evidence="2 3">
    <name type="scientific">Methylocapsa palsarum</name>
    <dbReference type="NCBI Taxonomy" id="1612308"/>
    <lineage>
        <taxon>Bacteria</taxon>
        <taxon>Pseudomonadati</taxon>
        <taxon>Pseudomonadota</taxon>
        <taxon>Alphaproteobacteria</taxon>
        <taxon>Hyphomicrobiales</taxon>
        <taxon>Beijerinckiaceae</taxon>
        <taxon>Methylocapsa</taxon>
    </lineage>
</organism>
<dbReference type="Proteomes" id="UP000198755">
    <property type="component" value="Unassembled WGS sequence"/>
</dbReference>
<protein>
    <submittedName>
        <fullName evidence="2">Putative transposase</fullName>
    </submittedName>
</protein>
<dbReference type="SUPFAM" id="SSF53098">
    <property type="entry name" value="Ribonuclease H-like"/>
    <property type="match status" value="1"/>
</dbReference>
<dbReference type="AlphaFoldDB" id="A0A1I4DGD1"/>
<dbReference type="InterPro" id="IPR012337">
    <property type="entry name" value="RNaseH-like_sf"/>
</dbReference>
<dbReference type="Pfam" id="PF13683">
    <property type="entry name" value="rve_3"/>
    <property type="match status" value="1"/>
</dbReference>
<dbReference type="InterPro" id="IPR036397">
    <property type="entry name" value="RNaseH_sf"/>
</dbReference>
<dbReference type="STRING" id="1612308.SAMN05444581_1571"/>
<dbReference type="PROSITE" id="PS50994">
    <property type="entry name" value="INTEGRASE"/>
    <property type="match status" value="1"/>
</dbReference>
<proteinExistence type="predicted"/>
<dbReference type="PANTHER" id="PTHR47515">
    <property type="entry name" value="LOW CALCIUM RESPONSE LOCUS PROTEIN T"/>
    <property type="match status" value="1"/>
</dbReference>
<evidence type="ECO:0000313" key="3">
    <source>
        <dbReference type="Proteomes" id="UP000198755"/>
    </source>
</evidence>
<evidence type="ECO:0000259" key="1">
    <source>
        <dbReference type="PROSITE" id="PS50994"/>
    </source>
</evidence>
<dbReference type="InterPro" id="IPR001584">
    <property type="entry name" value="Integrase_cat-core"/>
</dbReference>
<dbReference type="Gene3D" id="3.30.420.10">
    <property type="entry name" value="Ribonuclease H-like superfamily/Ribonuclease H"/>
    <property type="match status" value="1"/>
</dbReference>
<reference evidence="2 3" key="1">
    <citation type="submission" date="2016-10" db="EMBL/GenBank/DDBJ databases">
        <authorList>
            <person name="de Groot N.N."/>
        </authorList>
    </citation>
    <scope>NUCLEOTIDE SEQUENCE [LARGE SCALE GENOMIC DNA]</scope>
    <source>
        <strain evidence="2 3">NE2</strain>
    </source>
</reference>
<dbReference type="PANTHER" id="PTHR47515:SF1">
    <property type="entry name" value="BLR2054 PROTEIN"/>
    <property type="match status" value="1"/>
</dbReference>
<keyword evidence="3" id="KW-1185">Reference proteome</keyword>
<evidence type="ECO:0000313" key="2">
    <source>
        <dbReference type="EMBL" id="SFK91527.1"/>
    </source>
</evidence>
<dbReference type="EMBL" id="FOSN01000057">
    <property type="protein sequence ID" value="SFK91527.1"/>
    <property type="molecule type" value="Genomic_DNA"/>
</dbReference>
<dbReference type="GO" id="GO:0015074">
    <property type="term" value="P:DNA integration"/>
    <property type="evidence" value="ECO:0007669"/>
    <property type="project" value="InterPro"/>
</dbReference>
<feature type="domain" description="Integrase catalytic" evidence="1">
    <location>
        <begin position="1"/>
        <end position="154"/>
    </location>
</feature>
<name>A0A1I4DGD1_9HYPH</name>
<gene>
    <name evidence="2" type="ORF">SAMN05444581_1571</name>
</gene>